<dbReference type="SUPFAM" id="SSF46548">
    <property type="entry name" value="alpha-helical ferredoxin"/>
    <property type="match status" value="2"/>
</dbReference>
<dbReference type="AlphaFoldDB" id="A0A832EKD2"/>
<keyword evidence="1" id="KW-0479">Metal-binding</keyword>
<dbReference type="Pfam" id="PF14691">
    <property type="entry name" value="Fer4_20"/>
    <property type="match status" value="1"/>
</dbReference>
<accession>A0A832EKD2</accession>
<dbReference type="InterPro" id="IPR028261">
    <property type="entry name" value="DPD_II"/>
</dbReference>
<protein>
    <submittedName>
        <fullName evidence="5">4Fe-4S dicluster domain-containing protein</fullName>
    </submittedName>
</protein>
<dbReference type="Gene3D" id="3.30.70.20">
    <property type="match status" value="1"/>
</dbReference>
<dbReference type="Pfam" id="PF12838">
    <property type="entry name" value="Fer4_7"/>
    <property type="match status" value="1"/>
</dbReference>
<gene>
    <name evidence="5" type="ORF">ENS06_14320</name>
</gene>
<evidence type="ECO:0000256" key="1">
    <source>
        <dbReference type="ARBA" id="ARBA00022723"/>
    </source>
</evidence>
<keyword evidence="3" id="KW-0411">Iron-sulfur</keyword>
<dbReference type="Gene3D" id="3.50.50.60">
    <property type="entry name" value="FAD/NAD(P)-binding domain"/>
    <property type="match status" value="4"/>
</dbReference>
<dbReference type="InterPro" id="IPR023753">
    <property type="entry name" value="FAD/NAD-binding_dom"/>
</dbReference>
<dbReference type="PRINTS" id="PR00419">
    <property type="entry name" value="ADXRDTASE"/>
</dbReference>
<evidence type="ECO:0000256" key="2">
    <source>
        <dbReference type="ARBA" id="ARBA00023004"/>
    </source>
</evidence>
<proteinExistence type="predicted"/>
<keyword evidence="2" id="KW-0408">Iron</keyword>
<dbReference type="GO" id="GO:0051536">
    <property type="term" value="F:iron-sulfur cluster binding"/>
    <property type="evidence" value="ECO:0007669"/>
    <property type="project" value="UniProtKB-KW"/>
</dbReference>
<comment type="caution">
    <text evidence="5">The sequence shown here is derived from an EMBL/GenBank/DDBJ whole genome shotgun (WGS) entry which is preliminary data.</text>
</comment>
<dbReference type="InterPro" id="IPR017896">
    <property type="entry name" value="4Fe4S_Fe-S-bd"/>
</dbReference>
<dbReference type="PANTHER" id="PTHR42783">
    <property type="entry name" value="GLUTAMATE SYNTHASE [NADPH] SMALL CHAIN"/>
    <property type="match status" value="1"/>
</dbReference>
<dbReference type="SUPFAM" id="SSF51971">
    <property type="entry name" value="Nucleotide-binding domain"/>
    <property type="match status" value="1"/>
</dbReference>
<dbReference type="InterPro" id="IPR009051">
    <property type="entry name" value="Helical_ferredxn"/>
</dbReference>
<evidence type="ECO:0000259" key="4">
    <source>
        <dbReference type="PROSITE" id="PS51379"/>
    </source>
</evidence>
<evidence type="ECO:0000256" key="3">
    <source>
        <dbReference type="ARBA" id="ARBA00023014"/>
    </source>
</evidence>
<feature type="domain" description="4Fe-4S ferredoxin-type" evidence="4">
    <location>
        <begin position="103"/>
        <end position="132"/>
    </location>
</feature>
<dbReference type="Pfam" id="PF07992">
    <property type="entry name" value="Pyr_redox_2"/>
    <property type="match status" value="1"/>
</dbReference>
<dbReference type="EMBL" id="DSTK01000040">
    <property type="protein sequence ID" value="HFK98484.1"/>
    <property type="molecule type" value="Genomic_DNA"/>
</dbReference>
<dbReference type="Gene3D" id="1.10.1060.10">
    <property type="entry name" value="Alpha-helical ferredoxin"/>
    <property type="match status" value="1"/>
</dbReference>
<dbReference type="GO" id="GO:0016491">
    <property type="term" value="F:oxidoreductase activity"/>
    <property type="evidence" value="ECO:0007669"/>
    <property type="project" value="InterPro"/>
</dbReference>
<dbReference type="InterPro" id="IPR017900">
    <property type="entry name" value="4Fe4S_Fe_S_CS"/>
</dbReference>
<dbReference type="Pfam" id="PF00037">
    <property type="entry name" value="Fer4"/>
    <property type="match status" value="1"/>
</dbReference>
<name>A0A832EKD2_9BACT</name>
<feature type="domain" description="4Fe-4S ferredoxin-type" evidence="4">
    <location>
        <begin position="1039"/>
        <end position="1068"/>
    </location>
</feature>
<dbReference type="PROSITE" id="PS51379">
    <property type="entry name" value="4FE4S_FER_2"/>
    <property type="match status" value="3"/>
</dbReference>
<sequence length="1116" mass="120854">MKESAKDRLYKVLIVGANPAGLAAANKLGEMGVPVTLVDPDPDLNAKLARDEWRLASGLPLNFAHRPGLLRILRNPQIRCLLPARVASLKHSPQGFSARIVVDPTYVDAERCTLCGRCVAVCPVTHPDGSKAVQAESRYRLPGRAVIDKRRRPLCQEACPLGVNVQGYMALTRAGRYAEALELIRHDNVLPAICGRVCTHPCEAACRRADLDGAVAIRDIKRFLADHGDPAPKRTPEPTRPEKIAVIGSGPAGLAAAADLARLGYAVTVFEKEAKPGGLLRYGIGPHRLPREVLDREIQWIESLGVEILTAHPVDLTRLDDLSRRFHAVIVSVGTWKDRKMNVPGEDLQGVEGCVDFLTRVHRGEVTTVSDDVVVIGDGNAAFDLARTLVRLGARVTILSWFPEELIPADPEEIQEARQEGIRVIDRTRVAAFLGENGRLTHLRCVETIPGPPDAKGIPWPVTKPGAEPFLMACRRAFVAIGQQGDPSPFGAPEPCVALSPQGLVVVDAEACTSVPRVYAAGDAASGPSSVVHAMASGRRAARAVHRALTGEDLAPTAVRPEDRDLRPIPDDLVFCPRPVPAHVDPSRRTCGFAEVCLGLSETQVRSETERCLQCGVCSECLQCLDACNGCGAVDHHQKVWESAEQAGVVILADPDLAPPIRGEDVLRAYSTKASAREDVYAMMLRGFAAAAEAMILLGENAQRMKGHGLSFPPPDPPLSPDVRIGVFVCRCNDSLGWSPAMTEYVASLQDRPDVVHTELLPSACSPEGSRNLVQTIREKGLTRVVLASCVCCPLDFVCSACTDQRSRLKTALFNATGISRAMVETCNLRGEALRFFAQGEDTALERFRGLLERSIGRTRKLKRMPAPARPYNFTTAVIGVSEAAVKSALTLARSGMEVFLFTGPQDPDTDIPRHPNIQVFRQAEIKGLRGTVGDFQLMAMIDGTQQVIHTGAVILGERSRRAIPYVPYENLPPRRIEWAMQQRGVPGVPFFSPGATSVPGLFLANPPGVHVSQRTKGAAAAVLAASVMPRRPRHSKGYTVSVDPMRCRGCGRCAEVCPHQAVSFHQNEFGYGTAVVDEALCKGCGNCIAMCPSNAADSPYRDRSYLEHMIREILQ</sequence>
<evidence type="ECO:0000313" key="5">
    <source>
        <dbReference type="EMBL" id="HFK98484.1"/>
    </source>
</evidence>
<dbReference type="InterPro" id="IPR036188">
    <property type="entry name" value="FAD/NAD-bd_sf"/>
</dbReference>
<feature type="domain" description="4Fe-4S ferredoxin-type" evidence="4">
    <location>
        <begin position="1073"/>
        <end position="1102"/>
    </location>
</feature>
<dbReference type="PROSITE" id="PS00198">
    <property type="entry name" value="4FE4S_FER_1"/>
    <property type="match status" value="2"/>
</dbReference>
<dbReference type="SUPFAM" id="SSF54862">
    <property type="entry name" value="4Fe-4S ferredoxins"/>
    <property type="match status" value="1"/>
</dbReference>
<dbReference type="PANTHER" id="PTHR42783:SF3">
    <property type="entry name" value="GLUTAMATE SYNTHASE [NADPH] SMALL CHAIN-RELATED"/>
    <property type="match status" value="1"/>
</dbReference>
<organism evidence="5">
    <name type="scientific">Desulfacinum infernum</name>
    <dbReference type="NCBI Taxonomy" id="35837"/>
    <lineage>
        <taxon>Bacteria</taxon>
        <taxon>Pseudomonadati</taxon>
        <taxon>Thermodesulfobacteriota</taxon>
        <taxon>Syntrophobacteria</taxon>
        <taxon>Syntrophobacterales</taxon>
        <taxon>Syntrophobacteraceae</taxon>
        <taxon>Desulfacinum</taxon>
    </lineage>
</organism>
<reference evidence="5" key="1">
    <citation type="journal article" date="2020" name="mSystems">
        <title>Genome- and Community-Level Interaction Insights into Carbon Utilization and Element Cycling Functions of Hydrothermarchaeota in Hydrothermal Sediment.</title>
        <authorList>
            <person name="Zhou Z."/>
            <person name="Liu Y."/>
            <person name="Xu W."/>
            <person name="Pan J."/>
            <person name="Luo Z.H."/>
            <person name="Li M."/>
        </authorList>
    </citation>
    <scope>NUCLEOTIDE SEQUENCE [LARGE SCALE GENOMIC DNA]</scope>
    <source>
        <strain evidence="5">SpSt-456</strain>
    </source>
</reference>
<dbReference type="SUPFAM" id="SSF51905">
    <property type="entry name" value="FAD/NAD(P)-binding domain"/>
    <property type="match status" value="1"/>
</dbReference>
<dbReference type="GO" id="GO:0046872">
    <property type="term" value="F:metal ion binding"/>
    <property type="evidence" value="ECO:0007669"/>
    <property type="project" value="UniProtKB-KW"/>
</dbReference>